<dbReference type="HOGENOM" id="CLU_884760_0_0_0"/>
<dbReference type="Gene3D" id="3.40.50.1820">
    <property type="entry name" value="alpha/beta hydrolase"/>
    <property type="match status" value="1"/>
</dbReference>
<feature type="chain" id="PRO_5003374117" evidence="1">
    <location>
        <begin position="26"/>
        <end position="296"/>
    </location>
</feature>
<dbReference type="SUPFAM" id="SSF53474">
    <property type="entry name" value="alpha/beta-Hydrolases"/>
    <property type="match status" value="1"/>
</dbReference>
<evidence type="ECO:0000313" key="3">
    <source>
        <dbReference type="Proteomes" id="UP000000496"/>
    </source>
</evidence>
<feature type="signal peptide" evidence="1">
    <location>
        <begin position="1"/>
        <end position="25"/>
    </location>
</feature>
<dbReference type="KEGG" id="sng:SNE_A12960"/>
<reference key="1">
    <citation type="journal article" date="2011" name="Mol. Biol. Evol.">
        <title>Unity in variety -- the pan-genome of the Chlamydiae.</title>
        <authorList>
            <person name="Collingro A."/>
            <person name="Tischler P."/>
            <person name="Weinmaier T."/>
            <person name="Penz T."/>
            <person name="Heinz E."/>
            <person name="Brunham R.C."/>
            <person name="Read T.D."/>
            <person name="Bavoil P.M."/>
            <person name="Sachse K."/>
            <person name="Kahane S."/>
            <person name="Friedman M.G."/>
            <person name="Rattei T."/>
            <person name="Myers G.S.A."/>
            <person name="Horn M."/>
        </authorList>
    </citation>
    <scope>NUCLEOTIDE SEQUENCE</scope>
    <source>
        <strain>Z</strain>
    </source>
</reference>
<dbReference type="InterPro" id="IPR029058">
    <property type="entry name" value="AB_hydrolase_fold"/>
</dbReference>
<protein>
    <submittedName>
        <fullName evidence="2">Uncharacterized protein</fullName>
    </submittedName>
</protein>
<reference evidence="2 3" key="2">
    <citation type="journal article" date="2011" name="Mol. Biol. Evol.">
        <title>Unity in variety--the pan-genome of the Chlamydiae.</title>
        <authorList>
            <person name="Collingro A."/>
            <person name="Tischler P."/>
            <person name="Weinmaier T."/>
            <person name="Penz T."/>
            <person name="Heinz E."/>
            <person name="Brunham R.C."/>
            <person name="Read T.D."/>
            <person name="Bavoil P.M."/>
            <person name="Sachse K."/>
            <person name="Kahane S."/>
            <person name="Friedman M.G."/>
            <person name="Rattei T."/>
            <person name="Myers G.S."/>
            <person name="Horn M."/>
        </authorList>
    </citation>
    <scope>NUCLEOTIDE SEQUENCE [LARGE SCALE GENOMIC DNA]</scope>
    <source>
        <strain evidence="3">ATCC VR-1471 / Z</strain>
    </source>
</reference>
<organism evidence="2 3">
    <name type="scientific">Simkania negevensis (strain ATCC VR-1471 / DSM 27360 / Z)</name>
    <dbReference type="NCBI Taxonomy" id="331113"/>
    <lineage>
        <taxon>Bacteria</taxon>
        <taxon>Pseudomonadati</taxon>
        <taxon>Chlamydiota</taxon>
        <taxon>Chlamydiia</taxon>
        <taxon>Parachlamydiales</taxon>
        <taxon>Simkaniaceae</taxon>
        <taxon>Simkania</taxon>
    </lineage>
</organism>
<dbReference type="eggNOG" id="COG0412">
    <property type="taxonomic scope" value="Bacteria"/>
</dbReference>
<dbReference type="AlphaFoldDB" id="F8L5E6"/>
<keyword evidence="3" id="KW-1185">Reference proteome</keyword>
<sequence>MSYLKGTKVCLLFLILLSTFNLAWAYHQGKVILDKKYQEPDNQETRTYQDVILDCGQDGRAMFTISLPEIIPDGGLPCIVIVGGLMTGRESLRFVPDHGDYALVAYEYSDTLKKLRKLDVLWNLLSVRKALLEVPPQLIEIIKYLQEQTWLGPKPIEFMGYSFGSIFIPVTYVTAQEEGIKLGPAVLAYGGAGIHCLLKANLKVPGFLKGPVSSMAAALFKPIDPLLYAPKMKGKFLIINGLYDTQIPFECAQRLQDVIPEPKTVVNLETEHMSPDNTELTLRLINISRQWLEEND</sequence>
<keyword evidence="1" id="KW-0732">Signal</keyword>
<proteinExistence type="predicted"/>
<evidence type="ECO:0000256" key="1">
    <source>
        <dbReference type="SAM" id="SignalP"/>
    </source>
</evidence>
<gene>
    <name evidence="2" type="ordered locus">SNE_A12960</name>
</gene>
<name>F8L5E6_SIMNZ</name>
<dbReference type="RefSeq" id="WP_013943640.1">
    <property type="nucleotide sequence ID" value="NC_015713.1"/>
</dbReference>
<accession>F8L5E6</accession>
<dbReference type="Proteomes" id="UP000000496">
    <property type="component" value="Chromosome gsn.131"/>
</dbReference>
<dbReference type="EMBL" id="FR872582">
    <property type="protein sequence ID" value="CCB89173.1"/>
    <property type="molecule type" value="Genomic_DNA"/>
</dbReference>
<evidence type="ECO:0000313" key="2">
    <source>
        <dbReference type="EMBL" id="CCB89173.1"/>
    </source>
</evidence>
<dbReference type="STRING" id="331113.SNE_A12960"/>